<accession>F4RMW0</accession>
<dbReference type="EMBL" id="GL883109">
    <property type="protein sequence ID" value="EGG06314.1"/>
    <property type="molecule type" value="Genomic_DNA"/>
</dbReference>
<dbReference type="KEGG" id="mlr:MELLADRAFT_106859"/>
<dbReference type="RefSeq" id="XP_007411491.1">
    <property type="nucleotide sequence ID" value="XM_007411429.1"/>
</dbReference>
<evidence type="ECO:0000256" key="1">
    <source>
        <dbReference type="SAM" id="MobiDB-lite"/>
    </source>
</evidence>
<dbReference type="GeneID" id="18923010"/>
<reference evidence="4" key="1">
    <citation type="journal article" date="2011" name="Proc. Natl. Acad. Sci. U.S.A.">
        <title>Obligate biotrophy features unraveled by the genomic analysis of rust fungi.</title>
        <authorList>
            <person name="Duplessis S."/>
            <person name="Cuomo C.A."/>
            <person name="Lin Y.-C."/>
            <person name="Aerts A."/>
            <person name="Tisserant E."/>
            <person name="Veneault-Fourrey C."/>
            <person name="Joly D.L."/>
            <person name="Hacquard S."/>
            <person name="Amselem J."/>
            <person name="Cantarel B.L."/>
            <person name="Chiu R."/>
            <person name="Coutinho P.M."/>
            <person name="Feau N."/>
            <person name="Field M."/>
            <person name="Frey P."/>
            <person name="Gelhaye E."/>
            <person name="Goldberg J."/>
            <person name="Grabherr M.G."/>
            <person name="Kodira C.D."/>
            <person name="Kohler A."/>
            <person name="Kuees U."/>
            <person name="Lindquist E.A."/>
            <person name="Lucas S.M."/>
            <person name="Mago R."/>
            <person name="Mauceli E."/>
            <person name="Morin E."/>
            <person name="Murat C."/>
            <person name="Pangilinan J.L."/>
            <person name="Park R."/>
            <person name="Pearson M."/>
            <person name="Quesneville H."/>
            <person name="Rouhier N."/>
            <person name="Sakthikumar S."/>
            <person name="Salamov A.A."/>
            <person name="Schmutz J."/>
            <person name="Selles B."/>
            <person name="Shapiro H."/>
            <person name="Tanguay P."/>
            <person name="Tuskan G.A."/>
            <person name="Henrissat B."/>
            <person name="Van de Peer Y."/>
            <person name="Rouze P."/>
            <person name="Ellis J.G."/>
            <person name="Dodds P.N."/>
            <person name="Schein J.E."/>
            <person name="Zhong S."/>
            <person name="Hamelin R.C."/>
            <person name="Grigoriev I.V."/>
            <person name="Szabo L.J."/>
            <person name="Martin F."/>
        </authorList>
    </citation>
    <scope>NUCLEOTIDE SEQUENCE [LARGE SCALE GENOMIC DNA]</scope>
    <source>
        <strain evidence="4">98AG31 / pathotype 3-4-7</strain>
    </source>
</reference>
<name>F4RMW0_MELLP</name>
<sequence>MVIEEEPNRTTGRTESKKTSVLEGLCVRLREDHGLSAKQFFQNFMASKEGSIIIRRKQWISPTGWKSTRGLLDSIKQLVDDENTAEARHDWQEWVLQQAIEIVNTQKTPRRNTATKKSAYVNATKLEDTFFNGSEENRRNAMLKDSMNFMWRLIEAKLEYSHHDQLSKDFDTDEADPEDSSSDFEGEFENELDDPDKDPTEHVEGRIKFRKTGSKKDSSSDVKEIGLIACDCSR</sequence>
<feature type="region of interest" description="Disordered" evidence="1">
    <location>
        <begin position="168"/>
        <end position="221"/>
    </location>
</feature>
<keyword evidence="4" id="KW-1185">Reference proteome</keyword>
<dbReference type="GeneID" id="18923277"/>
<protein>
    <submittedName>
        <fullName evidence="3">Uncharacterized protein</fullName>
    </submittedName>
</protein>
<evidence type="ECO:0000313" key="3">
    <source>
        <dbReference type="EMBL" id="EGG06314.1"/>
    </source>
</evidence>
<feature type="compositionally biased region" description="Acidic residues" evidence="1">
    <location>
        <begin position="171"/>
        <end position="196"/>
    </location>
</feature>
<dbReference type="VEuPathDB" id="FungiDB:MELLADRAFT_106859"/>
<dbReference type="HOGENOM" id="CLU_1185238_0_0_1"/>
<evidence type="ECO:0000313" key="2">
    <source>
        <dbReference type="EMBL" id="EGG05126.1"/>
    </source>
</evidence>
<dbReference type="KEGG" id="mlr:MELLADRAFT_107805"/>
<feature type="compositionally biased region" description="Basic and acidic residues" evidence="1">
    <location>
        <begin position="197"/>
        <end position="207"/>
    </location>
</feature>
<dbReference type="AlphaFoldDB" id="F4RMW0"/>
<dbReference type="EMBL" id="GL883114">
    <property type="protein sequence ID" value="EGG05126.1"/>
    <property type="molecule type" value="Genomic_DNA"/>
</dbReference>
<organism evidence="4">
    <name type="scientific">Melampsora larici-populina (strain 98AG31 / pathotype 3-4-7)</name>
    <name type="common">Poplar leaf rust fungus</name>
    <dbReference type="NCBI Taxonomy" id="747676"/>
    <lineage>
        <taxon>Eukaryota</taxon>
        <taxon>Fungi</taxon>
        <taxon>Dikarya</taxon>
        <taxon>Basidiomycota</taxon>
        <taxon>Pucciniomycotina</taxon>
        <taxon>Pucciniomycetes</taxon>
        <taxon>Pucciniales</taxon>
        <taxon>Melampsoraceae</taxon>
        <taxon>Melampsora</taxon>
    </lineage>
</organism>
<dbReference type="Proteomes" id="UP000001072">
    <property type="component" value="Unassembled WGS sequence"/>
</dbReference>
<proteinExistence type="predicted"/>
<reference evidence="3" key="2">
    <citation type="submission" date="2011-04" db="EMBL/GenBank/DDBJ databases">
        <title>Obligate Biotrophy Features Unraveled by the Genomic Analysis of the Rust Fungi, Melampsora larici-populina and Puccinia graminis f. sp. tritici.</title>
        <authorList>
            <consortium name="US DOE Joint Genome Institute (JGI-PGF)"/>
            <person name="Duplessis S."/>
            <person name="Cuomo C."/>
            <person name="Lin Y.-C."/>
            <person name="Aerts A."/>
            <person name="Tisserant E."/>
            <person name="Veneault-Fourrey C."/>
            <person name="Joly D."/>
            <person name="Hacquard S."/>
            <person name="Amselem J."/>
            <person name="Cantarel B."/>
            <person name="Readman C."/>
            <person name="Coutinho P."/>
            <person name="Feau N."/>
            <person name="Field M."/>
            <person name="Frey P."/>
            <person name="Gelhaye E."/>
            <person name="Goldberg J."/>
            <person name="Grabherr M."/>
            <person name="Kodira C."/>
            <person name="Kohler A."/>
            <person name="Kues U."/>
            <person name="Lindquist E."/>
            <person name="Lucas S."/>
            <person name="Mago R."/>
            <person name="Mauceli E."/>
            <person name="Morin E."/>
            <person name="Murat C."/>
            <person name="Pangilinan J."/>
            <person name="Park R."/>
            <person name="Pearson M."/>
            <person name="Quesneville H."/>
            <person name="Rouhier N."/>
            <person name="Sakthikumar S."/>
            <person name="Salamov A."/>
            <person name="Schmutz J."/>
            <person name="Selles B."/>
            <person name="Shapiro H."/>
            <person name="Tangay P."/>
            <person name="Tuskan G."/>
            <person name="Henrissat B."/>
            <person name="Van de Peer Y."/>
            <person name="Rouze P."/>
            <person name="Schein J."/>
            <person name="Ellis J."/>
            <person name="Dodds P."/>
            <person name="Zhong S."/>
            <person name="Hamelin R."/>
            <person name="Grigoriev I."/>
            <person name="Szabo L."/>
            <person name="Martin F."/>
        </authorList>
    </citation>
    <scope>NUCLEOTIDE SEQUENCE</scope>
    <source>
        <strain evidence="3">98AG31</strain>
    </source>
</reference>
<evidence type="ECO:0000313" key="4">
    <source>
        <dbReference type="Proteomes" id="UP000001072"/>
    </source>
</evidence>
<dbReference type="VEuPathDB" id="FungiDB:MELLADRAFT_107805"/>
<dbReference type="RefSeq" id="XP_007410552.1">
    <property type="nucleotide sequence ID" value="XM_007410490.1"/>
</dbReference>
<gene>
    <name evidence="3" type="ORF">MELLADRAFT_106859</name>
    <name evidence="2" type="ORF">MELLADRAFT_107805</name>
</gene>